<keyword evidence="2" id="KW-1185">Reference proteome</keyword>
<evidence type="ECO:0000313" key="2">
    <source>
        <dbReference type="Proteomes" id="UP001324427"/>
    </source>
</evidence>
<dbReference type="AlphaFoldDB" id="A0AAV9JC11"/>
<protein>
    <recommendedName>
        <fullName evidence="3">F-box domain-containing protein</fullName>
    </recommendedName>
</protein>
<gene>
    <name evidence="1" type="ORF">LTR36_006664</name>
</gene>
<accession>A0AAV9JC11</accession>
<name>A0AAV9JC11_9PEZI</name>
<comment type="caution">
    <text evidence="1">The sequence shown here is derived from an EMBL/GenBank/DDBJ whole genome shotgun (WGS) entry which is preliminary data.</text>
</comment>
<dbReference type="Proteomes" id="UP001324427">
    <property type="component" value="Unassembled WGS sequence"/>
</dbReference>
<evidence type="ECO:0008006" key="3">
    <source>
        <dbReference type="Google" id="ProtNLM"/>
    </source>
</evidence>
<reference evidence="1 2" key="1">
    <citation type="submission" date="2021-11" db="EMBL/GenBank/DDBJ databases">
        <title>Black yeast isolated from Biological Soil Crust.</title>
        <authorList>
            <person name="Kurbessoian T."/>
        </authorList>
    </citation>
    <scope>NUCLEOTIDE SEQUENCE [LARGE SCALE GENOMIC DNA]</scope>
    <source>
        <strain evidence="1 2">CCFEE 5522</strain>
    </source>
</reference>
<dbReference type="EMBL" id="JAVFHQ010000040">
    <property type="protein sequence ID" value="KAK4542616.1"/>
    <property type="molecule type" value="Genomic_DNA"/>
</dbReference>
<evidence type="ECO:0000313" key="1">
    <source>
        <dbReference type="EMBL" id="KAK4542616.1"/>
    </source>
</evidence>
<sequence>MDDMESTIPASAAAKVFNIPELLENILLHLSMRQLFVKQLFVVQRVDWKFQGVITGSEKLRRLMFLAHKLPHKHGVRQTRFNPLLRDGGIPLLACLYFFLHYEGAINPRPSIDAAFHFDVSEQEMRELEASRDSSWRSTRLVAGAEKADIDLLVRAGDSVTSDSSTLETVGQLADWAVEW</sequence>
<proteinExistence type="predicted"/>
<organism evidence="1 2">
    <name type="scientific">Oleoguttula mirabilis</name>
    <dbReference type="NCBI Taxonomy" id="1507867"/>
    <lineage>
        <taxon>Eukaryota</taxon>
        <taxon>Fungi</taxon>
        <taxon>Dikarya</taxon>
        <taxon>Ascomycota</taxon>
        <taxon>Pezizomycotina</taxon>
        <taxon>Dothideomycetes</taxon>
        <taxon>Dothideomycetidae</taxon>
        <taxon>Mycosphaerellales</taxon>
        <taxon>Teratosphaeriaceae</taxon>
        <taxon>Oleoguttula</taxon>
    </lineage>
</organism>